<protein>
    <submittedName>
        <fullName evidence="3">Uncharacterized protein</fullName>
    </submittedName>
</protein>
<accession>A0A1Z5JGS6</accession>
<reference evidence="3 4" key="1">
    <citation type="journal article" date="2015" name="Plant Cell">
        <title>Oil accumulation by the oleaginous diatom Fistulifera solaris as revealed by the genome and transcriptome.</title>
        <authorList>
            <person name="Tanaka T."/>
            <person name="Maeda Y."/>
            <person name="Veluchamy A."/>
            <person name="Tanaka M."/>
            <person name="Abida H."/>
            <person name="Marechal E."/>
            <person name="Bowler C."/>
            <person name="Muto M."/>
            <person name="Sunaga Y."/>
            <person name="Tanaka M."/>
            <person name="Yoshino T."/>
            <person name="Taniguchi T."/>
            <person name="Fukuda Y."/>
            <person name="Nemoto M."/>
            <person name="Matsumoto M."/>
            <person name="Wong P.S."/>
            <person name="Aburatani S."/>
            <person name="Fujibuchi W."/>
        </authorList>
    </citation>
    <scope>NUCLEOTIDE SEQUENCE [LARGE SCALE GENOMIC DNA]</scope>
    <source>
        <strain evidence="3 4">JPCC DA0580</strain>
    </source>
</reference>
<keyword evidence="4" id="KW-1185">Reference proteome</keyword>
<dbReference type="Proteomes" id="UP000198406">
    <property type="component" value="Unassembled WGS sequence"/>
</dbReference>
<dbReference type="EMBL" id="BDSP01000061">
    <property type="protein sequence ID" value="GAX13205.1"/>
    <property type="molecule type" value="Genomic_DNA"/>
</dbReference>
<dbReference type="InterPro" id="IPR036291">
    <property type="entry name" value="NAD(P)-bd_dom_sf"/>
</dbReference>
<dbReference type="Gene3D" id="3.40.50.720">
    <property type="entry name" value="NAD(P)-binding Rossmann-like Domain"/>
    <property type="match status" value="1"/>
</dbReference>
<sequence>MKITCIAIHLLFISAVEAFVATPRTSSVTRIYSSVDDDNNNLSEAERMKQKAQELREQIRSMEEKLGADRRRNYDSLQTETTNANEPTLRKKRVLVAGANGRLGSMVCRYLLRTHPDTEVVAAVHVIGENSPTSRGYGRLSYEVGAEDGIGRIGAAWSSEDRTATFEYDPQGMEGYNLQNLRLVECELLDPVQCQTVVEGCDAVIWCATDFNGNAPRAVASLNFAFLFRAVSRPAKGRVEVEGLENMLGALKVARQDAERKRRLIGDSSQNNDPINFVHVSMAPGTYSDFETPFGSFWGIKSSGEKIIREDFPSLTSTILQLCEYDDTFVEENLELQYKDVTSNPSEVDEKNRRRINRRDAARAAVDALLNKDLIGKTVQVWTDSKELW</sequence>
<gene>
    <name evidence="3" type="ORF">FisN_17Hh137</name>
</gene>
<dbReference type="OrthoDB" id="42270at2759"/>
<dbReference type="InParanoid" id="A0A1Z5JGS6"/>
<proteinExistence type="predicted"/>
<evidence type="ECO:0000313" key="3">
    <source>
        <dbReference type="EMBL" id="GAX13205.1"/>
    </source>
</evidence>
<organism evidence="3 4">
    <name type="scientific">Fistulifera solaris</name>
    <name type="common">Oleaginous diatom</name>
    <dbReference type="NCBI Taxonomy" id="1519565"/>
    <lineage>
        <taxon>Eukaryota</taxon>
        <taxon>Sar</taxon>
        <taxon>Stramenopiles</taxon>
        <taxon>Ochrophyta</taxon>
        <taxon>Bacillariophyta</taxon>
        <taxon>Bacillariophyceae</taxon>
        <taxon>Bacillariophycidae</taxon>
        <taxon>Naviculales</taxon>
        <taxon>Naviculaceae</taxon>
        <taxon>Fistulifera</taxon>
    </lineage>
</organism>
<evidence type="ECO:0000313" key="4">
    <source>
        <dbReference type="Proteomes" id="UP000198406"/>
    </source>
</evidence>
<feature type="coiled-coil region" evidence="1">
    <location>
        <begin position="35"/>
        <end position="72"/>
    </location>
</feature>
<evidence type="ECO:0000256" key="1">
    <source>
        <dbReference type="SAM" id="Coils"/>
    </source>
</evidence>
<keyword evidence="1" id="KW-0175">Coiled coil</keyword>
<name>A0A1Z5JGS6_FISSO</name>
<feature type="chain" id="PRO_5012396571" evidence="2">
    <location>
        <begin position="19"/>
        <end position="389"/>
    </location>
</feature>
<keyword evidence="2" id="KW-0732">Signal</keyword>
<comment type="caution">
    <text evidence="3">The sequence shown here is derived from an EMBL/GenBank/DDBJ whole genome shotgun (WGS) entry which is preliminary data.</text>
</comment>
<dbReference type="AlphaFoldDB" id="A0A1Z5JGS6"/>
<dbReference type="SUPFAM" id="SSF51735">
    <property type="entry name" value="NAD(P)-binding Rossmann-fold domains"/>
    <property type="match status" value="1"/>
</dbReference>
<evidence type="ECO:0000256" key="2">
    <source>
        <dbReference type="SAM" id="SignalP"/>
    </source>
</evidence>
<feature type="signal peptide" evidence="2">
    <location>
        <begin position="1"/>
        <end position="18"/>
    </location>
</feature>